<evidence type="ECO:0000313" key="1">
    <source>
        <dbReference type="EMBL" id="EFC94417.1"/>
    </source>
</evidence>
<gene>
    <name evidence="1" type="ORF">CLOSTHATH_07408</name>
</gene>
<proteinExistence type="predicted"/>
<protein>
    <submittedName>
        <fullName evidence="1">Uncharacterized protein</fullName>
    </submittedName>
</protein>
<dbReference type="AlphaFoldDB" id="D3AUT9"/>
<dbReference type="GeneID" id="93149039"/>
<dbReference type="RefSeq" id="WP_006777832.1">
    <property type="nucleotide sequence ID" value="NZ_GG668159.1"/>
</dbReference>
<dbReference type="EMBL" id="ACIO01001133">
    <property type="protein sequence ID" value="EFC94417.1"/>
    <property type="molecule type" value="Genomic_DNA"/>
</dbReference>
<organism evidence="1 2">
    <name type="scientific">Hungatella hathewayi DSM 13479</name>
    <dbReference type="NCBI Taxonomy" id="566550"/>
    <lineage>
        <taxon>Bacteria</taxon>
        <taxon>Bacillati</taxon>
        <taxon>Bacillota</taxon>
        <taxon>Clostridia</taxon>
        <taxon>Lachnospirales</taxon>
        <taxon>Lachnospiraceae</taxon>
        <taxon>Hungatella</taxon>
    </lineage>
</organism>
<evidence type="ECO:0000313" key="2">
    <source>
        <dbReference type="Proteomes" id="UP000004968"/>
    </source>
</evidence>
<dbReference type="Proteomes" id="UP000004968">
    <property type="component" value="Unassembled WGS sequence"/>
</dbReference>
<name>D3AUT9_9FIRM</name>
<dbReference type="HOGENOM" id="CLU_2861677_0_0_9"/>
<comment type="caution">
    <text evidence="1">The sequence shown here is derived from an EMBL/GenBank/DDBJ whole genome shotgun (WGS) entry which is preliminary data.</text>
</comment>
<reference evidence="1 2" key="1">
    <citation type="submission" date="2010-01" db="EMBL/GenBank/DDBJ databases">
        <authorList>
            <person name="Weinstock G."/>
            <person name="Sodergren E."/>
            <person name="Clifton S."/>
            <person name="Fulton L."/>
            <person name="Fulton B."/>
            <person name="Courtney L."/>
            <person name="Fronick C."/>
            <person name="Harrison M."/>
            <person name="Strong C."/>
            <person name="Farmer C."/>
            <person name="Delahaunty K."/>
            <person name="Markovic C."/>
            <person name="Hall O."/>
            <person name="Minx P."/>
            <person name="Tomlinson C."/>
            <person name="Mitreva M."/>
            <person name="Nelson J."/>
            <person name="Hou S."/>
            <person name="Wollam A."/>
            <person name="Pepin K.H."/>
            <person name="Johnson M."/>
            <person name="Bhonagiri V."/>
            <person name="Nash W.E."/>
            <person name="Warren W."/>
            <person name="Chinwalla A."/>
            <person name="Mardis E.R."/>
            <person name="Wilson R.K."/>
        </authorList>
    </citation>
    <scope>NUCLEOTIDE SEQUENCE [LARGE SCALE GENOMIC DNA]</scope>
    <source>
        <strain evidence="1 2">DSM 13479</strain>
    </source>
</reference>
<accession>D3AUT9</accession>
<sequence length="64" mass="7139">MGRYSEIAQNIEKECDYMGSRKSLEVSLKVLDTLDQNTDSLPVKQAITILDDAKNVLLQLVGIN</sequence>